<dbReference type="InterPro" id="IPR049512">
    <property type="entry name" value="DJR-like_dom"/>
</dbReference>
<comment type="caution">
    <text evidence="2">The sequence shown here is derived from an EMBL/GenBank/DDBJ whole genome shotgun (WGS) entry which is preliminary data.</text>
</comment>
<feature type="domain" description="Double jelly roll-like" evidence="1">
    <location>
        <begin position="33"/>
        <end position="69"/>
    </location>
</feature>
<accession>A0A0L0UHU6</accession>
<gene>
    <name evidence="2" type="ORF">PSTG_20052</name>
</gene>
<dbReference type="Pfam" id="PF21738">
    <property type="entry name" value="DJR-like_dom"/>
    <property type="match status" value="1"/>
</dbReference>
<reference evidence="3" key="1">
    <citation type="submission" date="2014-03" db="EMBL/GenBank/DDBJ databases">
        <title>The Genome Sequence of Puccinia striiformis f. sp. tritici PST-78.</title>
        <authorList>
            <consortium name="The Broad Institute Genome Sequencing Platform"/>
            <person name="Cuomo C."/>
            <person name="Hulbert S."/>
            <person name="Chen X."/>
            <person name="Walker B."/>
            <person name="Young S.K."/>
            <person name="Zeng Q."/>
            <person name="Gargeya S."/>
            <person name="Fitzgerald M."/>
            <person name="Haas B."/>
            <person name="Abouelleil A."/>
            <person name="Alvarado L."/>
            <person name="Arachchi H.M."/>
            <person name="Berlin A.M."/>
            <person name="Chapman S.B."/>
            <person name="Goldberg J."/>
            <person name="Griggs A."/>
            <person name="Gujja S."/>
            <person name="Hansen M."/>
            <person name="Howarth C."/>
            <person name="Imamovic A."/>
            <person name="Larimer J."/>
            <person name="McCowan C."/>
            <person name="Montmayeur A."/>
            <person name="Murphy C."/>
            <person name="Neiman D."/>
            <person name="Pearson M."/>
            <person name="Priest M."/>
            <person name="Roberts A."/>
            <person name="Saif S."/>
            <person name="Shea T."/>
            <person name="Sisk P."/>
            <person name="Sykes S."/>
            <person name="Wortman J."/>
            <person name="Nusbaum C."/>
            <person name="Birren B."/>
        </authorList>
    </citation>
    <scope>NUCLEOTIDE SEQUENCE [LARGE SCALE GENOMIC DNA]</scope>
    <source>
        <strain evidence="3">race PST-78</strain>
    </source>
</reference>
<dbReference type="STRING" id="1165861.A0A0L0UHU6"/>
<sequence>MKTFELILKIIPPAYSTKLIQTFKNRITKEIINDNVKSSTVDLRIDFETDTVIPEKTSAYCLILHDQIITYNPFSGDVRK</sequence>
<evidence type="ECO:0000259" key="1">
    <source>
        <dbReference type="Pfam" id="PF21738"/>
    </source>
</evidence>
<keyword evidence="3" id="KW-1185">Reference proteome</keyword>
<protein>
    <recommendedName>
        <fullName evidence="1">Double jelly roll-like domain-containing protein</fullName>
    </recommendedName>
</protein>
<dbReference type="AlphaFoldDB" id="A0A0L0UHU6"/>
<dbReference type="EMBL" id="AJIL01009004">
    <property type="protein sequence ID" value="KNE86586.1"/>
    <property type="molecule type" value="Genomic_DNA"/>
</dbReference>
<feature type="non-terminal residue" evidence="2">
    <location>
        <position position="80"/>
    </location>
</feature>
<organism evidence="2 3">
    <name type="scientific">Puccinia striiformis f. sp. tritici PST-78</name>
    <dbReference type="NCBI Taxonomy" id="1165861"/>
    <lineage>
        <taxon>Eukaryota</taxon>
        <taxon>Fungi</taxon>
        <taxon>Dikarya</taxon>
        <taxon>Basidiomycota</taxon>
        <taxon>Pucciniomycotina</taxon>
        <taxon>Pucciniomycetes</taxon>
        <taxon>Pucciniales</taxon>
        <taxon>Pucciniaceae</taxon>
        <taxon>Puccinia</taxon>
    </lineage>
</organism>
<evidence type="ECO:0000313" key="2">
    <source>
        <dbReference type="EMBL" id="KNE86586.1"/>
    </source>
</evidence>
<evidence type="ECO:0000313" key="3">
    <source>
        <dbReference type="Proteomes" id="UP000054564"/>
    </source>
</evidence>
<dbReference type="Proteomes" id="UP000054564">
    <property type="component" value="Unassembled WGS sequence"/>
</dbReference>
<proteinExistence type="predicted"/>
<name>A0A0L0UHU6_9BASI</name>